<keyword evidence="8" id="KW-1185">Reference proteome</keyword>
<feature type="compositionally biased region" description="Basic and acidic residues" evidence="6">
    <location>
        <begin position="111"/>
        <end position="128"/>
    </location>
</feature>
<feature type="region of interest" description="Disordered" evidence="6">
    <location>
        <begin position="1"/>
        <end position="276"/>
    </location>
</feature>
<keyword evidence="3 7" id="KW-0808">Transferase</keyword>
<dbReference type="InterPro" id="IPR033749">
    <property type="entry name" value="Polyprenyl_synt_CS"/>
</dbReference>
<feature type="compositionally biased region" description="Basic and acidic residues" evidence="6">
    <location>
        <begin position="136"/>
        <end position="153"/>
    </location>
</feature>
<organism evidence="7 8">
    <name type="scientific">Allorhodopirellula solitaria</name>
    <dbReference type="NCBI Taxonomy" id="2527987"/>
    <lineage>
        <taxon>Bacteria</taxon>
        <taxon>Pseudomonadati</taxon>
        <taxon>Planctomycetota</taxon>
        <taxon>Planctomycetia</taxon>
        <taxon>Pirellulales</taxon>
        <taxon>Pirellulaceae</taxon>
        <taxon>Allorhodopirellula</taxon>
    </lineage>
</organism>
<feature type="compositionally biased region" description="Basic and acidic residues" evidence="6">
    <location>
        <begin position="161"/>
        <end position="178"/>
    </location>
</feature>
<dbReference type="PROSITE" id="PS00444">
    <property type="entry name" value="POLYPRENYL_SYNTHASE_2"/>
    <property type="match status" value="1"/>
</dbReference>
<comment type="cofactor">
    <cofactor evidence="1">
        <name>Mg(2+)</name>
        <dbReference type="ChEBI" id="CHEBI:18420"/>
    </cofactor>
</comment>
<dbReference type="InterPro" id="IPR000092">
    <property type="entry name" value="Polyprenyl_synt"/>
</dbReference>
<name>A0A5C5XR60_9BACT</name>
<evidence type="ECO:0000256" key="4">
    <source>
        <dbReference type="ARBA" id="ARBA00022723"/>
    </source>
</evidence>
<keyword evidence="4" id="KW-0479">Metal-binding</keyword>
<dbReference type="EC" id="2.5.1.30" evidence="7"/>
<reference evidence="7 8" key="1">
    <citation type="submission" date="2019-02" db="EMBL/GenBank/DDBJ databases">
        <title>Deep-cultivation of Planctomycetes and their phenomic and genomic characterization uncovers novel biology.</title>
        <authorList>
            <person name="Wiegand S."/>
            <person name="Jogler M."/>
            <person name="Boedeker C."/>
            <person name="Pinto D."/>
            <person name="Vollmers J."/>
            <person name="Rivas-Marin E."/>
            <person name="Kohn T."/>
            <person name="Peeters S.H."/>
            <person name="Heuer A."/>
            <person name="Rast P."/>
            <person name="Oberbeckmann S."/>
            <person name="Bunk B."/>
            <person name="Jeske O."/>
            <person name="Meyerdierks A."/>
            <person name="Storesund J.E."/>
            <person name="Kallscheuer N."/>
            <person name="Luecker S."/>
            <person name="Lage O.M."/>
            <person name="Pohl T."/>
            <person name="Merkel B.J."/>
            <person name="Hornburger P."/>
            <person name="Mueller R.-W."/>
            <person name="Bruemmer F."/>
            <person name="Labrenz M."/>
            <person name="Spormann A.M."/>
            <person name="Op Den Camp H."/>
            <person name="Overmann J."/>
            <person name="Amann R."/>
            <person name="Jetten M.S.M."/>
            <person name="Mascher T."/>
            <person name="Medema M.H."/>
            <person name="Devos D.P."/>
            <person name="Kaster A.-K."/>
            <person name="Ovreas L."/>
            <person name="Rohde M."/>
            <person name="Galperin M.Y."/>
            <person name="Jogler C."/>
        </authorList>
    </citation>
    <scope>NUCLEOTIDE SEQUENCE [LARGE SCALE GENOMIC DNA]</scope>
    <source>
        <strain evidence="7 8">CA85</strain>
    </source>
</reference>
<feature type="compositionally biased region" description="Basic and acidic residues" evidence="6">
    <location>
        <begin position="11"/>
        <end position="53"/>
    </location>
</feature>
<evidence type="ECO:0000313" key="7">
    <source>
        <dbReference type="EMBL" id="TWT64843.1"/>
    </source>
</evidence>
<dbReference type="GO" id="GO:0008299">
    <property type="term" value="P:isoprenoid biosynthetic process"/>
    <property type="evidence" value="ECO:0007669"/>
    <property type="project" value="InterPro"/>
</dbReference>
<comment type="similarity">
    <text evidence="2">Belongs to the FPP/GGPP synthase family.</text>
</comment>
<dbReference type="CDD" id="cd00685">
    <property type="entry name" value="Trans_IPPS_HT"/>
    <property type="match status" value="1"/>
</dbReference>
<evidence type="ECO:0000256" key="2">
    <source>
        <dbReference type="ARBA" id="ARBA00006706"/>
    </source>
</evidence>
<dbReference type="AlphaFoldDB" id="A0A5C5XR60"/>
<comment type="caution">
    <text evidence="7">The sequence shown here is derived from an EMBL/GenBank/DDBJ whole genome shotgun (WGS) entry which is preliminary data.</text>
</comment>
<accession>A0A5C5XR60</accession>
<dbReference type="GO" id="GO:0046872">
    <property type="term" value="F:metal ion binding"/>
    <property type="evidence" value="ECO:0007669"/>
    <property type="project" value="UniProtKB-KW"/>
</dbReference>
<proteinExistence type="inferred from homology"/>
<dbReference type="SFLD" id="SFLDS00005">
    <property type="entry name" value="Isoprenoid_Synthase_Type_I"/>
    <property type="match status" value="1"/>
</dbReference>
<sequence length="618" mass="67833">MKPLVATDVSPTDRPEHHDDFSPDERGRRDTLSTDGSDRRERTAHLSSDERSRLATLSTDGSDRRERTAHLSSDERSRLATLSTDGSDRREETAHLSSDERSRGDTLSTDGSDRRERTAHPSSDERSRLATLSTDGSDRREKTAHPSSDERSRLATLSTDGSDRRERTAHLSSDERSRLATLPTDGSVRRERTAHPSSDERSRLATLSTNGSDRRERTAHPSSDEQVRRDTLSTDGSDRREKTAHLSSDERSRLATLSTDGSDRRERTAHRSTASAEMRRVYAPISDHLAAVDARLRRELQSRYEAIAPVLRHGTQLGGKRLRPALLLLSAVATEHHLDSLDAQPAPGNDGDTIRDDHITMATVIEMVHTATLVHDDVLDKAATRRHTPTINAKWDSDTSILLGDYLFAQSFSLAATLSSPVASTQACRWVGQAAQQVCEGELRQILSRDHLGMDEQTYLDILRGKTAELTSVSCRLGCSLSGGDPELAAALSCYGNDLGIAFQIADDYLDLWGDADEIGKTLGTDLIQGKLTLPLIRLLHSGDAALAAETQAALQAAPAERLARVLPLLSNSDAAEYTRGVANRFRRSAISAIEHLRPSPALDSLIEIAHFSVARRI</sequence>
<dbReference type="Proteomes" id="UP000318053">
    <property type="component" value="Unassembled WGS sequence"/>
</dbReference>
<dbReference type="PROSITE" id="PS00723">
    <property type="entry name" value="POLYPRENYL_SYNTHASE_1"/>
    <property type="match status" value="1"/>
</dbReference>
<protein>
    <submittedName>
        <fullName evidence="7">Heptaprenyl diphosphate synthase component 2</fullName>
        <ecNumber evidence="7">2.5.1.30</ecNumber>
    </submittedName>
</protein>
<feature type="compositionally biased region" description="Basic and acidic residues" evidence="6">
    <location>
        <begin position="212"/>
        <end position="253"/>
    </location>
</feature>
<feature type="compositionally biased region" description="Basic and acidic residues" evidence="6">
    <location>
        <begin position="86"/>
        <end position="104"/>
    </location>
</feature>
<dbReference type="SUPFAM" id="SSF48576">
    <property type="entry name" value="Terpenoid synthases"/>
    <property type="match status" value="1"/>
</dbReference>
<evidence type="ECO:0000256" key="5">
    <source>
        <dbReference type="ARBA" id="ARBA00022842"/>
    </source>
</evidence>
<dbReference type="PANTHER" id="PTHR12001">
    <property type="entry name" value="GERANYLGERANYL PYROPHOSPHATE SYNTHASE"/>
    <property type="match status" value="1"/>
</dbReference>
<keyword evidence="5" id="KW-0460">Magnesium</keyword>
<dbReference type="PANTHER" id="PTHR12001:SF69">
    <property type="entry name" value="ALL TRANS-POLYPRENYL-DIPHOSPHATE SYNTHASE PDSS1"/>
    <property type="match status" value="1"/>
</dbReference>
<feature type="compositionally biased region" description="Basic and acidic residues" evidence="6">
    <location>
        <begin position="61"/>
        <end position="78"/>
    </location>
</feature>
<dbReference type="Pfam" id="PF00348">
    <property type="entry name" value="polyprenyl_synt"/>
    <property type="match status" value="1"/>
</dbReference>
<gene>
    <name evidence="7" type="primary">hepT</name>
    <name evidence="7" type="ORF">CA85_36280</name>
</gene>
<evidence type="ECO:0000256" key="6">
    <source>
        <dbReference type="SAM" id="MobiDB-lite"/>
    </source>
</evidence>
<dbReference type="EMBL" id="SJPK01000009">
    <property type="protein sequence ID" value="TWT64843.1"/>
    <property type="molecule type" value="Genomic_DNA"/>
</dbReference>
<evidence type="ECO:0000256" key="1">
    <source>
        <dbReference type="ARBA" id="ARBA00001946"/>
    </source>
</evidence>
<dbReference type="GO" id="GO:0000010">
    <property type="term" value="F:heptaprenyl diphosphate synthase activity"/>
    <property type="evidence" value="ECO:0007669"/>
    <property type="project" value="UniProtKB-EC"/>
</dbReference>
<feature type="compositionally biased region" description="Basic and acidic residues" evidence="6">
    <location>
        <begin position="187"/>
        <end position="203"/>
    </location>
</feature>
<evidence type="ECO:0000256" key="3">
    <source>
        <dbReference type="ARBA" id="ARBA00022679"/>
    </source>
</evidence>
<dbReference type="Gene3D" id="1.10.600.10">
    <property type="entry name" value="Farnesyl Diphosphate Synthase"/>
    <property type="match status" value="1"/>
</dbReference>
<dbReference type="InterPro" id="IPR008949">
    <property type="entry name" value="Isoprenoid_synthase_dom_sf"/>
</dbReference>
<evidence type="ECO:0000313" key="8">
    <source>
        <dbReference type="Proteomes" id="UP000318053"/>
    </source>
</evidence>